<dbReference type="AlphaFoldDB" id="A0A2U2AEV6"/>
<feature type="domain" description="Tc1-like transposase DDE" evidence="1">
    <location>
        <begin position="6"/>
        <end position="103"/>
    </location>
</feature>
<accession>A0A2U2AEV6</accession>
<dbReference type="InterPro" id="IPR038717">
    <property type="entry name" value="Tc1-like_DDE_dom"/>
</dbReference>
<organism evidence="2 3">
    <name type="scientific">Ignatzschineria ureiclastica</name>
    <dbReference type="NCBI Taxonomy" id="472582"/>
    <lineage>
        <taxon>Bacteria</taxon>
        <taxon>Pseudomonadati</taxon>
        <taxon>Pseudomonadota</taxon>
        <taxon>Gammaproteobacteria</taxon>
        <taxon>Cardiobacteriales</taxon>
        <taxon>Ignatzschineriaceae</taxon>
        <taxon>Ignatzschineria</taxon>
    </lineage>
</organism>
<evidence type="ECO:0000259" key="1">
    <source>
        <dbReference type="Pfam" id="PF13358"/>
    </source>
</evidence>
<dbReference type="Pfam" id="PF13358">
    <property type="entry name" value="DDE_3"/>
    <property type="match status" value="1"/>
</dbReference>
<evidence type="ECO:0000313" key="3">
    <source>
        <dbReference type="Proteomes" id="UP000245020"/>
    </source>
</evidence>
<dbReference type="PANTHER" id="PTHR46564">
    <property type="entry name" value="TRANSPOSASE"/>
    <property type="match status" value="1"/>
</dbReference>
<gene>
    <name evidence="2" type="ORF">DC083_04695</name>
</gene>
<evidence type="ECO:0000313" key="2">
    <source>
        <dbReference type="EMBL" id="PWD81192.1"/>
    </source>
</evidence>
<protein>
    <recommendedName>
        <fullName evidence="1">Tc1-like transposase DDE domain-containing protein</fullName>
    </recommendedName>
</protein>
<keyword evidence="3" id="KW-1185">Reference proteome</keyword>
<name>A0A2U2AEV6_9GAMM</name>
<reference evidence="3" key="1">
    <citation type="submission" date="2018-05" db="EMBL/GenBank/DDBJ databases">
        <title>Ignatzschineria dubaiensis sp. nov., isolated from necrotic foot tissues of dromedaries (Camelus dromedarius) and associated maggots in Dubai, United Arab Emirates.</title>
        <authorList>
            <person name="Tsang C.C."/>
            <person name="Tang J.Y.M."/>
            <person name="Fong J.Y.H."/>
            <person name="Kinne J."/>
            <person name="Lee H.H."/>
            <person name="Joseph M."/>
            <person name="Jose S."/>
            <person name="Schuster R.K."/>
            <person name="Tang Y."/>
            <person name="Sivakumar S."/>
            <person name="Chen J.H.K."/>
            <person name="Teng J.L.L."/>
            <person name="Lau S.K.P."/>
            <person name="Wernery U."/>
            <person name="Woo P.C.Y."/>
        </authorList>
    </citation>
    <scope>NUCLEOTIDE SEQUENCE [LARGE SCALE GENOMIC DNA]</scope>
    <source>
        <strain evidence="3">KCTC 22644</strain>
    </source>
</reference>
<dbReference type="OrthoDB" id="6659486at2"/>
<dbReference type="PANTHER" id="PTHR46564:SF1">
    <property type="entry name" value="TRANSPOSASE"/>
    <property type="match status" value="1"/>
</dbReference>
<comment type="caution">
    <text evidence="2">The sequence shown here is derived from an EMBL/GenBank/DDBJ whole genome shotgun (WGS) entry which is preliminary data.</text>
</comment>
<proteinExistence type="predicted"/>
<dbReference type="Proteomes" id="UP000245020">
    <property type="component" value="Unassembled WGS sequence"/>
</dbReference>
<dbReference type="GO" id="GO:0003676">
    <property type="term" value="F:nucleic acid binding"/>
    <property type="evidence" value="ECO:0007669"/>
    <property type="project" value="InterPro"/>
</dbReference>
<sequence length="110" mass="12743">MSKDKIIYLDETGFDQYLYRTHGRAPKGVKIEGLISGKRFRRTSLVAGLVNRKTLIAPFQYEGTMDSDFFEYWFANQLLPELPKNSVIVMDNARFHRKSQLKVIFGVPII</sequence>
<dbReference type="Gene3D" id="3.30.420.10">
    <property type="entry name" value="Ribonuclease H-like superfamily/Ribonuclease H"/>
    <property type="match status" value="1"/>
</dbReference>
<dbReference type="EMBL" id="QEWQ01000003">
    <property type="protein sequence ID" value="PWD81192.1"/>
    <property type="molecule type" value="Genomic_DNA"/>
</dbReference>
<dbReference type="InterPro" id="IPR036397">
    <property type="entry name" value="RNaseH_sf"/>
</dbReference>